<feature type="transmembrane region" description="Helical" evidence="6">
    <location>
        <begin position="109"/>
        <end position="130"/>
    </location>
</feature>
<evidence type="ECO:0000256" key="3">
    <source>
        <dbReference type="ARBA" id="ARBA00022692"/>
    </source>
</evidence>
<keyword evidence="3 6" id="KW-0812">Transmembrane</keyword>
<dbReference type="OrthoDB" id="5609279at2"/>
<evidence type="ECO:0000256" key="4">
    <source>
        <dbReference type="ARBA" id="ARBA00022989"/>
    </source>
</evidence>
<reference evidence="7 8" key="1">
    <citation type="journal article" date="2019" name="Front. Microbiol.">
        <title>Genomes of Neutrophilic Sulfur-Oxidizing Chemolithoautotrophs Representing 9 Proteobacterial Species From 8 Genera.</title>
        <authorList>
            <person name="Watanabe T."/>
            <person name="Kojima H."/>
            <person name="Umezawa K."/>
            <person name="Hori C."/>
            <person name="Takasuka T.E."/>
            <person name="Kato Y."/>
            <person name="Fukui M."/>
        </authorList>
    </citation>
    <scope>NUCLEOTIDE SEQUENCE [LARGE SCALE GENOMIC DNA]</scope>
    <source>
        <strain evidence="7 8">TTN</strain>
    </source>
</reference>
<dbReference type="AlphaFoldDB" id="A0A401JBB4"/>
<dbReference type="Pfam" id="PF03899">
    <property type="entry name" value="ATP-synt_I"/>
    <property type="match status" value="1"/>
</dbReference>
<evidence type="ECO:0000256" key="5">
    <source>
        <dbReference type="ARBA" id="ARBA00023136"/>
    </source>
</evidence>
<name>A0A401JBB4_9PROT</name>
<feature type="transmembrane region" description="Helical" evidence="6">
    <location>
        <begin position="43"/>
        <end position="61"/>
    </location>
</feature>
<gene>
    <name evidence="7" type="ORF">SFMTTN_0700</name>
</gene>
<dbReference type="RefSeq" id="WP_124703729.1">
    <property type="nucleotide sequence ID" value="NZ_BGOW01000003.1"/>
</dbReference>
<evidence type="ECO:0000256" key="2">
    <source>
        <dbReference type="ARBA" id="ARBA00022475"/>
    </source>
</evidence>
<dbReference type="InterPro" id="IPR005598">
    <property type="entry name" value="ATP_synth_I"/>
</dbReference>
<dbReference type="GO" id="GO:0005886">
    <property type="term" value="C:plasma membrane"/>
    <property type="evidence" value="ECO:0007669"/>
    <property type="project" value="UniProtKB-SubCell"/>
</dbReference>
<accession>A0A401JBB4</accession>
<keyword evidence="5 6" id="KW-0472">Membrane</keyword>
<dbReference type="EMBL" id="BGOW01000003">
    <property type="protein sequence ID" value="GBL44899.1"/>
    <property type="molecule type" value="Genomic_DNA"/>
</dbReference>
<comment type="subcellular location">
    <subcellularLocation>
        <location evidence="1">Cell membrane</location>
        <topology evidence="1">Multi-pass membrane protein</topology>
    </subcellularLocation>
</comment>
<feature type="transmembrane region" description="Helical" evidence="6">
    <location>
        <begin position="17"/>
        <end position="37"/>
    </location>
</feature>
<dbReference type="Proteomes" id="UP000286806">
    <property type="component" value="Unassembled WGS sequence"/>
</dbReference>
<evidence type="ECO:0000256" key="1">
    <source>
        <dbReference type="ARBA" id="ARBA00004651"/>
    </source>
</evidence>
<sequence>MRTIIPQHQKPDSDIRLALLVQGGVLLVAAILVYLVYGQASAMAVASGGLVALANSGLLAWRMRGAERRVDTDAQQDLRMLYRTGLERFALVVFFLALGMGVLKLDPPVMIAGFVLGQLAWLVGVTIRLGRTH</sequence>
<feature type="transmembrane region" description="Helical" evidence="6">
    <location>
        <begin position="85"/>
        <end position="103"/>
    </location>
</feature>
<keyword evidence="8" id="KW-1185">Reference proteome</keyword>
<keyword evidence="4 6" id="KW-1133">Transmembrane helix</keyword>
<comment type="caution">
    <text evidence="7">The sequence shown here is derived from an EMBL/GenBank/DDBJ whole genome shotgun (WGS) entry which is preliminary data.</text>
</comment>
<proteinExistence type="predicted"/>
<evidence type="ECO:0000256" key="6">
    <source>
        <dbReference type="SAM" id="Phobius"/>
    </source>
</evidence>
<protein>
    <submittedName>
        <fullName evidence="7">ATP synthase protein I2</fullName>
    </submittedName>
</protein>
<keyword evidence="2" id="KW-1003">Cell membrane</keyword>
<evidence type="ECO:0000313" key="7">
    <source>
        <dbReference type="EMBL" id="GBL44899.1"/>
    </source>
</evidence>
<organism evidence="7 8">
    <name type="scientific">Sulfuriferula multivorans</name>
    <dbReference type="NCBI Taxonomy" id="1559896"/>
    <lineage>
        <taxon>Bacteria</taxon>
        <taxon>Pseudomonadati</taxon>
        <taxon>Pseudomonadota</taxon>
        <taxon>Betaproteobacteria</taxon>
        <taxon>Nitrosomonadales</taxon>
        <taxon>Sulfuricellaceae</taxon>
        <taxon>Sulfuriferula</taxon>
    </lineage>
</organism>
<evidence type="ECO:0000313" key="8">
    <source>
        <dbReference type="Proteomes" id="UP000286806"/>
    </source>
</evidence>